<dbReference type="GO" id="GO:0003735">
    <property type="term" value="F:structural constituent of ribosome"/>
    <property type="evidence" value="ECO:0007669"/>
    <property type="project" value="TreeGrafter"/>
</dbReference>
<feature type="non-terminal residue" evidence="5">
    <location>
        <position position="1"/>
    </location>
</feature>
<gene>
    <name evidence="5" type="ORF">MTR67_038296</name>
</gene>
<dbReference type="GO" id="GO:0022625">
    <property type="term" value="C:cytosolic large ribosomal subunit"/>
    <property type="evidence" value="ECO:0007669"/>
    <property type="project" value="TreeGrafter"/>
</dbReference>
<keyword evidence="2" id="KW-0689">Ribosomal protein</keyword>
<keyword evidence="6" id="KW-1185">Reference proteome</keyword>
<reference evidence="5" key="1">
    <citation type="submission" date="2023-08" db="EMBL/GenBank/DDBJ databases">
        <title>A de novo genome assembly of Solanum verrucosum Schlechtendal, a Mexican diploid species geographically isolated from the other diploid A-genome species in potato relatives.</title>
        <authorList>
            <person name="Hosaka K."/>
        </authorList>
    </citation>
    <scope>NUCLEOTIDE SEQUENCE</scope>
    <source>
        <tissue evidence="5">Young leaves</tissue>
    </source>
</reference>
<dbReference type="SUPFAM" id="SSF52080">
    <property type="entry name" value="Ribosomal proteins L15p and L18e"/>
    <property type="match status" value="1"/>
</dbReference>
<sequence>KFYCHTVNIDTLWSLLPQEVKNNDTANKGTAPLIGYFNVLGKGVLLSRQPVVVKAKLVSKNAEKKIKENGGVVVITA</sequence>
<evidence type="ECO:0000313" key="5">
    <source>
        <dbReference type="EMBL" id="WMV44911.1"/>
    </source>
</evidence>
<protein>
    <recommendedName>
        <fullName evidence="4">Large ribosomal subunit protein uL15/eL18 domain-containing protein</fullName>
    </recommendedName>
</protein>
<dbReference type="GO" id="GO:0003729">
    <property type="term" value="F:mRNA binding"/>
    <property type="evidence" value="ECO:0007669"/>
    <property type="project" value="UniProtKB-ARBA"/>
</dbReference>
<dbReference type="InterPro" id="IPR036227">
    <property type="entry name" value="Ribosomal_uL15/eL18_sf"/>
</dbReference>
<keyword evidence="3" id="KW-0687">Ribonucleoprotein</keyword>
<evidence type="ECO:0000259" key="4">
    <source>
        <dbReference type="Pfam" id="PF00828"/>
    </source>
</evidence>
<proteinExistence type="inferred from homology"/>
<evidence type="ECO:0000256" key="1">
    <source>
        <dbReference type="ARBA" id="ARBA00007320"/>
    </source>
</evidence>
<evidence type="ECO:0000256" key="3">
    <source>
        <dbReference type="ARBA" id="ARBA00023274"/>
    </source>
</evidence>
<dbReference type="Gene3D" id="3.100.10.10">
    <property type="match status" value="1"/>
</dbReference>
<accession>A0AAF0ZMS2</accession>
<dbReference type="PANTHER" id="PTHR11721:SF3">
    <property type="entry name" value="LARGE RIBOSOMAL SUBUNIT PROTEIN UL15"/>
    <property type="match status" value="1"/>
</dbReference>
<organism evidence="5 6">
    <name type="scientific">Solanum verrucosum</name>
    <dbReference type="NCBI Taxonomy" id="315347"/>
    <lineage>
        <taxon>Eukaryota</taxon>
        <taxon>Viridiplantae</taxon>
        <taxon>Streptophyta</taxon>
        <taxon>Embryophyta</taxon>
        <taxon>Tracheophyta</taxon>
        <taxon>Spermatophyta</taxon>
        <taxon>Magnoliopsida</taxon>
        <taxon>eudicotyledons</taxon>
        <taxon>Gunneridae</taxon>
        <taxon>Pentapetalae</taxon>
        <taxon>asterids</taxon>
        <taxon>lamiids</taxon>
        <taxon>Solanales</taxon>
        <taxon>Solanaceae</taxon>
        <taxon>Solanoideae</taxon>
        <taxon>Solaneae</taxon>
        <taxon>Solanum</taxon>
    </lineage>
</organism>
<dbReference type="Proteomes" id="UP001234989">
    <property type="component" value="Chromosome 9"/>
</dbReference>
<comment type="similarity">
    <text evidence="1">Belongs to the universal ribosomal protein uL15 family.</text>
</comment>
<dbReference type="PANTHER" id="PTHR11721">
    <property type="entry name" value="60S RIBOSOMAL PROTEIN L27A"/>
    <property type="match status" value="1"/>
</dbReference>
<dbReference type="Pfam" id="PF00828">
    <property type="entry name" value="Ribosomal_L27A"/>
    <property type="match status" value="1"/>
</dbReference>
<evidence type="ECO:0000256" key="2">
    <source>
        <dbReference type="ARBA" id="ARBA00022980"/>
    </source>
</evidence>
<name>A0AAF0ZMS2_SOLVR</name>
<dbReference type="InterPro" id="IPR021131">
    <property type="entry name" value="Ribosomal_uL15/eL18"/>
</dbReference>
<evidence type="ECO:0000313" key="6">
    <source>
        <dbReference type="Proteomes" id="UP001234989"/>
    </source>
</evidence>
<dbReference type="EMBL" id="CP133620">
    <property type="protein sequence ID" value="WMV44911.1"/>
    <property type="molecule type" value="Genomic_DNA"/>
</dbReference>
<feature type="domain" description="Large ribosomal subunit protein uL15/eL18" evidence="4">
    <location>
        <begin position="6"/>
        <end position="74"/>
    </location>
</feature>
<dbReference type="AlphaFoldDB" id="A0AAF0ZMS2"/>